<keyword evidence="3 6" id="KW-0238">DNA-binding</keyword>
<reference evidence="9 10" key="2">
    <citation type="journal article" date="2019" name="G3 (Bethesda)">
        <title>Hybrid Assembly of the Genome of the Entomopathogenic Nematode Steinernema carpocapsae Identifies the X-Chromosome.</title>
        <authorList>
            <person name="Serra L."/>
            <person name="Macchietto M."/>
            <person name="Macias-Munoz A."/>
            <person name="McGill C.J."/>
            <person name="Rodriguez I.M."/>
            <person name="Rodriguez B."/>
            <person name="Murad R."/>
            <person name="Mortazavi A."/>
        </authorList>
    </citation>
    <scope>NUCLEOTIDE SEQUENCE [LARGE SCALE GENOMIC DNA]</scope>
    <source>
        <strain evidence="9 10">ALL</strain>
    </source>
</reference>
<evidence type="ECO:0000256" key="5">
    <source>
        <dbReference type="ARBA" id="ARBA00023242"/>
    </source>
</evidence>
<comment type="subcellular location">
    <subcellularLocation>
        <location evidence="1 6">Nucleus</location>
    </subcellularLocation>
</comment>
<keyword evidence="2" id="KW-0805">Transcription regulation</keyword>
<dbReference type="OrthoDB" id="7442607at2759"/>
<organism evidence="9 10">
    <name type="scientific">Steinernema carpocapsae</name>
    <name type="common">Entomopathogenic nematode</name>
    <dbReference type="NCBI Taxonomy" id="34508"/>
    <lineage>
        <taxon>Eukaryota</taxon>
        <taxon>Metazoa</taxon>
        <taxon>Ecdysozoa</taxon>
        <taxon>Nematoda</taxon>
        <taxon>Chromadorea</taxon>
        <taxon>Rhabditida</taxon>
        <taxon>Tylenchina</taxon>
        <taxon>Panagrolaimomorpha</taxon>
        <taxon>Strongyloidoidea</taxon>
        <taxon>Steinernematidae</taxon>
        <taxon>Steinernema</taxon>
    </lineage>
</organism>
<comment type="caution">
    <text evidence="6">Lacks conserved residue(s) required for the propagation of feature annotation.</text>
</comment>
<feature type="domain" description="T-box" evidence="8">
    <location>
        <begin position="115"/>
        <end position="300"/>
    </location>
</feature>
<feature type="compositionally biased region" description="Polar residues" evidence="7">
    <location>
        <begin position="1"/>
        <end position="12"/>
    </location>
</feature>
<dbReference type="PANTHER" id="PTHR11267">
    <property type="entry name" value="T-BOX PROTEIN-RELATED"/>
    <property type="match status" value="1"/>
</dbReference>
<protein>
    <recommendedName>
        <fullName evidence="8">T-box domain-containing protein</fullName>
    </recommendedName>
</protein>
<feature type="region of interest" description="Disordered" evidence="7">
    <location>
        <begin position="1"/>
        <end position="20"/>
    </location>
</feature>
<evidence type="ECO:0000259" key="8">
    <source>
        <dbReference type="PROSITE" id="PS50252"/>
    </source>
</evidence>
<dbReference type="EMBL" id="AZBU02000008">
    <property type="protein sequence ID" value="TKR67692.1"/>
    <property type="molecule type" value="Genomic_DNA"/>
</dbReference>
<feature type="compositionally biased region" description="Low complexity" evidence="7">
    <location>
        <begin position="325"/>
        <end position="335"/>
    </location>
</feature>
<dbReference type="GO" id="GO:0005634">
    <property type="term" value="C:nucleus"/>
    <property type="evidence" value="ECO:0007669"/>
    <property type="project" value="UniProtKB-SubCell"/>
</dbReference>
<dbReference type="GO" id="GO:0000785">
    <property type="term" value="C:chromatin"/>
    <property type="evidence" value="ECO:0007669"/>
    <property type="project" value="TreeGrafter"/>
</dbReference>
<dbReference type="GO" id="GO:0000981">
    <property type="term" value="F:DNA-binding transcription factor activity, RNA polymerase II-specific"/>
    <property type="evidence" value="ECO:0007669"/>
    <property type="project" value="TreeGrafter"/>
</dbReference>
<dbReference type="SUPFAM" id="SSF49417">
    <property type="entry name" value="p53-like transcription factors"/>
    <property type="match status" value="1"/>
</dbReference>
<reference evidence="9 10" key="1">
    <citation type="journal article" date="2015" name="Genome Biol.">
        <title>Comparative genomics of Steinernema reveals deeply conserved gene regulatory networks.</title>
        <authorList>
            <person name="Dillman A.R."/>
            <person name="Macchietto M."/>
            <person name="Porter C.F."/>
            <person name="Rogers A."/>
            <person name="Williams B."/>
            <person name="Antoshechkin I."/>
            <person name="Lee M.M."/>
            <person name="Goodwin Z."/>
            <person name="Lu X."/>
            <person name="Lewis E.E."/>
            <person name="Goodrich-Blair H."/>
            <person name="Stock S.P."/>
            <person name="Adams B.J."/>
            <person name="Sternberg P.W."/>
            <person name="Mortazavi A."/>
        </authorList>
    </citation>
    <scope>NUCLEOTIDE SEQUENCE [LARGE SCALE GENOMIC DNA]</scope>
    <source>
        <strain evidence="9 10">ALL</strain>
    </source>
</reference>
<evidence type="ECO:0000256" key="7">
    <source>
        <dbReference type="SAM" id="MobiDB-lite"/>
    </source>
</evidence>
<dbReference type="Pfam" id="PF00907">
    <property type="entry name" value="T-box"/>
    <property type="match status" value="1"/>
</dbReference>
<keyword evidence="4" id="KW-0804">Transcription</keyword>
<keyword evidence="10" id="KW-1185">Reference proteome</keyword>
<dbReference type="SMART" id="SM00425">
    <property type="entry name" value="TBOX"/>
    <property type="match status" value="1"/>
</dbReference>
<evidence type="ECO:0000256" key="3">
    <source>
        <dbReference type="ARBA" id="ARBA00023125"/>
    </source>
</evidence>
<evidence type="ECO:0000256" key="2">
    <source>
        <dbReference type="ARBA" id="ARBA00023015"/>
    </source>
</evidence>
<dbReference type="InterPro" id="IPR036960">
    <property type="entry name" value="T-box_sf"/>
</dbReference>
<dbReference type="InterPro" id="IPR046360">
    <property type="entry name" value="T-box_DNA-bd"/>
</dbReference>
<dbReference type="InterPro" id="IPR008967">
    <property type="entry name" value="p53-like_TF_DNA-bd_sf"/>
</dbReference>
<proteinExistence type="predicted"/>
<dbReference type="AlphaFoldDB" id="A0A4U5MEZ8"/>
<feature type="region of interest" description="Disordered" evidence="7">
    <location>
        <begin position="59"/>
        <end position="89"/>
    </location>
</feature>
<dbReference type="Proteomes" id="UP000298663">
    <property type="component" value="Unassembled WGS sequence"/>
</dbReference>
<comment type="caution">
    <text evidence="9">The sequence shown here is derived from an EMBL/GenBank/DDBJ whole genome shotgun (WGS) entry which is preliminary data.</text>
</comment>
<sequence length="429" mass="47978">MSSELQNMNSFPPATRTPPVVFSSEAYDPLQNPQQQAFPGFYGYSSMYPMQHFMTPQQPCPPGYGLPGAGTSVFSSPESLDDSGTLPDHIQSGQVQSYAPSALAPRDNSGVEVVLSNEKLWARFDAVGNEMVLTKKGRNPFPKFQLQISGLRPNEFYKVALSFDRTDDQRYKFNEGQMDSCGVGEPMQATEKVYHPDGIVDGMTWMQSAVKFDKLKLSNSESDPSRPCVKLLSMHKYHAVAHIYRVEGYNPVNPGIYHPDTLIASIRIPHTTFVTVTAYQNQQLTNLKICNNNYARGFRADGKHTKRKNNELPDDEFVPKKQFNDSSDSGLSVSPSIPSWQMPSYPAPMAFPFSTVPQSHFQFSNHGVPPQNPYQPADGGFSLPSQIHSWPAVNPYAHFSFPQVPPVYNQMMPTHNPLIQKAEEDEEEE</sequence>
<evidence type="ECO:0000313" key="9">
    <source>
        <dbReference type="EMBL" id="TKR67692.1"/>
    </source>
</evidence>
<accession>A0A4U5MEZ8</accession>
<evidence type="ECO:0000256" key="4">
    <source>
        <dbReference type="ARBA" id="ARBA00023163"/>
    </source>
</evidence>
<dbReference type="STRING" id="34508.A0A4U5MEZ8"/>
<name>A0A4U5MEZ8_STECR</name>
<dbReference type="GO" id="GO:0000978">
    <property type="term" value="F:RNA polymerase II cis-regulatory region sequence-specific DNA binding"/>
    <property type="evidence" value="ECO:0007669"/>
    <property type="project" value="InterPro"/>
</dbReference>
<dbReference type="Gene3D" id="2.60.40.820">
    <property type="entry name" value="Transcription factor, T-box"/>
    <property type="match status" value="1"/>
</dbReference>
<dbReference type="GO" id="GO:0045893">
    <property type="term" value="P:positive regulation of DNA-templated transcription"/>
    <property type="evidence" value="ECO:0007669"/>
    <property type="project" value="InterPro"/>
</dbReference>
<evidence type="ECO:0000313" key="10">
    <source>
        <dbReference type="Proteomes" id="UP000298663"/>
    </source>
</evidence>
<keyword evidence="5 6" id="KW-0539">Nucleus</keyword>
<dbReference type="GO" id="GO:0001708">
    <property type="term" value="P:cell fate specification"/>
    <property type="evidence" value="ECO:0007669"/>
    <property type="project" value="TreeGrafter"/>
</dbReference>
<dbReference type="PRINTS" id="PR00937">
    <property type="entry name" value="TBOX"/>
</dbReference>
<gene>
    <name evidence="9" type="ORF">L596_023803</name>
</gene>
<dbReference type="InterPro" id="IPR001699">
    <property type="entry name" value="TF_T-box"/>
</dbReference>
<dbReference type="CDD" id="cd00182">
    <property type="entry name" value="T-box"/>
    <property type="match status" value="1"/>
</dbReference>
<dbReference type="InterPro" id="IPR018186">
    <property type="entry name" value="TF_T-box_CS"/>
</dbReference>
<evidence type="ECO:0000256" key="6">
    <source>
        <dbReference type="PROSITE-ProRule" id="PRU00201"/>
    </source>
</evidence>
<dbReference type="PANTHER" id="PTHR11267:SF195">
    <property type="entry name" value="OPTOMOTOR-BLIND-RELATED-GENE-1, ISOFORM A"/>
    <property type="match status" value="1"/>
</dbReference>
<dbReference type="PROSITE" id="PS50252">
    <property type="entry name" value="TBOX_3"/>
    <property type="match status" value="1"/>
</dbReference>
<evidence type="ECO:0000256" key="1">
    <source>
        <dbReference type="ARBA" id="ARBA00004123"/>
    </source>
</evidence>
<feature type="region of interest" description="Disordered" evidence="7">
    <location>
        <begin position="301"/>
        <end position="335"/>
    </location>
</feature>
<feature type="compositionally biased region" description="Basic and acidic residues" evidence="7">
    <location>
        <begin position="301"/>
        <end position="323"/>
    </location>
</feature>
<dbReference type="PROSITE" id="PS01264">
    <property type="entry name" value="TBOX_2"/>
    <property type="match status" value="1"/>
</dbReference>